<dbReference type="Proteomes" id="UP000004470">
    <property type="component" value="Unassembled WGS sequence"/>
</dbReference>
<dbReference type="EMBL" id="AEEG01000005">
    <property type="protein sequence ID" value="EFL95232.1"/>
    <property type="molecule type" value="Genomic_DNA"/>
</dbReference>
<dbReference type="PROSITE" id="PS51186">
    <property type="entry name" value="GNAT"/>
    <property type="match status" value="1"/>
</dbReference>
<name>E0NH45_PEDAC</name>
<dbReference type="CDD" id="cd04301">
    <property type="entry name" value="NAT_SF"/>
    <property type="match status" value="1"/>
</dbReference>
<gene>
    <name evidence="2" type="primary">wecD3</name>
    <name evidence="2" type="ORF">HMPREF0623_1368</name>
</gene>
<proteinExistence type="predicted"/>
<dbReference type="InterPro" id="IPR016181">
    <property type="entry name" value="Acyl_CoA_acyltransferase"/>
</dbReference>
<dbReference type="SUPFAM" id="SSF55729">
    <property type="entry name" value="Acyl-CoA N-acyltransferases (Nat)"/>
    <property type="match status" value="1"/>
</dbReference>
<dbReference type="Pfam" id="PF00583">
    <property type="entry name" value="Acetyltransf_1"/>
    <property type="match status" value="1"/>
</dbReference>
<evidence type="ECO:0000313" key="2">
    <source>
        <dbReference type="EMBL" id="EFL95232.1"/>
    </source>
</evidence>
<dbReference type="EC" id="2.3.1.-" evidence="2"/>
<keyword evidence="2" id="KW-0012">Acyltransferase</keyword>
<comment type="caution">
    <text evidence="2">The sequence shown here is derived from an EMBL/GenBank/DDBJ whole genome shotgun (WGS) entry which is preliminary data.</text>
</comment>
<evidence type="ECO:0000313" key="3">
    <source>
        <dbReference type="Proteomes" id="UP000004470"/>
    </source>
</evidence>
<feature type="domain" description="N-acetyltransferase" evidence="1">
    <location>
        <begin position="9"/>
        <end position="177"/>
    </location>
</feature>
<keyword evidence="3" id="KW-1185">Reference proteome</keyword>
<dbReference type="Gene3D" id="3.40.630.30">
    <property type="match status" value="1"/>
</dbReference>
<organism evidence="2 3">
    <name type="scientific">Pediococcus acidilactici DSM 20284</name>
    <dbReference type="NCBI Taxonomy" id="862514"/>
    <lineage>
        <taxon>Bacteria</taxon>
        <taxon>Bacillati</taxon>
        <taxon>Bacillota</taxon>
        <taxon>Bacilli</taxon>
        <taxon>Lactobacillales</taxon>
        <taxon>Lactobacillaceae</taxon>
        <taxon>Pediococcus</taxon>
        <taxon>Pediococcus acidilactici group</taxon>
    </lineage>
</organism>
<reference evidence="2" key="1">
    <citation type="submission" date="2010-07" db="EMBL/GenBank/DDBJ databases">
        <authorList>
            <person name="Muzny D."/>
            <person name="Qin X."/>
            <person name="Deng J."/>
            <person name="Jiang H."/>
            <person name="Liu Y."/>
            <person name="Qu J."/>
            <person name="Song X.-Z."/>
            <person name="Zhang L."/>
            <person name="Thornton R."/>
            <person name="Coyle M."/>
            <person name="Francisco L."/>
            <person name="Jackson L."/>
            <person name="Javaid M."/>
            <person name="Korchina V."/>
            <person name="Kovar C."/>
            <person name="Mata R."/>
            <person name="Mathew T."/>
            <person name="Ngo R."/>
            <person name="Nguyen L."/>
            <person name="Nguyen N."/>
            <person name="Okwuonu G."/>
            <person name="Ongeri F."/>
            <person name="Pham C."/>
            <person name="Simmons D."/>
            <person name="Wilczek-Boney K."/>
            <person name="Hale W."/>
            <person name="Jakkamsetti A."/>
            <person name="Pham P."/>
            <person name="Ruth R."/>
            <person name="San Lucas F."/>
            <person name="Warren J."/>
            <person name="Zhang J."/>
            <person name="Zhao Z."/>
            <person name="Zhou C."/>
            <person name="Zhu D."/>
            <person name="Lee S."/>
            <person name="Bess C."/>
            <person name="Blankenburg K."/>
            <person name="Forbes L."/>
            <person name="Fu Q."/>
            <person name="Gubbala S."/>
            <person name="Hirani K."/>
            <person name="Jayaseelan J.C."/>
            <person name="Lara F."/>
            <person name="Munidasa M."/>
            <person name="Palculict T."/>
            <person name="Patil S."/>
            <person name="Pu L.-L."/>
            <person name="Saada N."/>
            <person name="Tang L."/>
            <person name="Weissenberger G."/>
            <person name="Zhu Y."/>
            <person name="Hemphill L."/>
            <person name="Shang Y."/>
            <person name="Youmans B."/>
            <person name="Ayvaz T."/>
            <person name="Ross M."/>
            <person name="Santibanez J."/>
            <person name="Aqrawi P."/>
            <person name="Gross S."/>
            <person name="Joshi V."/>
            <person name="Fowler G."/>
            <person name="Nazareth L."/>
            <person name="Reid J."/>
            <person name="Worley K."/>
            <person name="Petrosino J."/>
            <person name="Highlander S."/>
            <person name="Gibbs R."/>
        </authorList>
    </citation>
    <scope>NUCLEOTIDE SEQUENCE [LARGE SCALE GENOMIC DNA]</scope>
    <source>
        <strain evidence="2">DSM 20284</strain>
    </source>
</reference>
<protein>
    <submittedName>
        <fullName evidence="2">Acetyltransferase, GNAT family</fullName>
        <ecNumber evidence="2">2.3.1.-</ecNumber>
    </submittedName>
</protein>
<dbReference type="InterPro" id="IPR000182">
    <property type="entry name" value="GNAT_dom"/>
</dbReference>
<sequence>METGIMTTSYLRRATKADLPAILTIINEAKAYLKEQGINQWQAGYPTNQDIEKDIEQQISYVLMVDGQIAGTAALWPDNDVNYDDIQEGSWRGNPDDKYMSIHRIAISSKFRGQRLSEKMMQGLFTISSLLGYDEVRVDTHPLNKGMQKVITNNGFEYRGIIDFIDENEVDNKRFAYQLYLK</sequence>
<dbReference type="GO" id="GO:0016747">
    <property type="term" value="F:acyltransferase activity, transferring groups other than amino-acyl groups"/>
    <property type="evidence" value="ECO:0007669"/>
    <property type="project" value="InterPro"/>
</dbReference>
<dbReference type="eggNOG" id="COG0456">
    <property type="taxonomic scope" value="Bacteria"/>
</dbReference>
<accession>E0NH45</accession>
<evidence type="ECO:0000259" key="1">
    <source>
        <dbReference type="PROSITE" id="PS51186"/>
    </source>
</evidence>
<dbReference type="AlphaFoldDB" id="E0NH45"/>
<dbReference type="HOGENOM" id="CLU_013985_13_0_9"/>
<keyword evidence="2" id="KW-0808">Transferase</keyword>